<protein>
    <submittedName>
        <fullName evidence="1">Uncharacterized protein</fullName>
    </submittedName>
</protein>
<dbReference type="AlphaFoldDB" id="A0A218V886"/>
<comment type="caution">
    <text evidence="1">The sequence shown here is derived from an EMBL/GenBank/DDBJ whole genome shotgun (WGS) entry which is preliminary data.</text>
</comment>
<dbReference type="Proteomes" id="UP000197619">
    <property type="component" value="Unassembled WGS sequence"/>
</dbReference>
<reference evidence="1 2" key="1">
    <citation type="submission" date="2017-05" db="EMBL/GenBank/DDBJ databases">
        <title>Genome of assembly of the Bengalese finch, Lonchura striata domestica.</title>
        <authorList>
            <person name="Colquitt B.M."/>
            <person name="Brainard M.S."/>
        </authorList>
    </citation>
    <scope>NUCLEOTIDE SEQUENCE [LARGE SCALE GENOMIC DNA]</scope>
    <source>
        <strain evidence="1">White83orange57</strain>
    </source>
</reference>
<name>A0A218V886_9PASE</name>
<proteinExistence type="predicted"/>
<gene>
    <name evidence="1" type="ORF">RLOC_00007234</name>
</gene>
<evidence type="ECO:0000313" key="1">
    <source>
        <dbReference type="EMBL" id="OWK61921.1"/>
    </source>
</evidence>
<dbReference type="EMBL" id="MUZQ01000034">
    <property type="protein sequence ID" value="OWK61921.1"/>
    <property type="molecule type" value="Genomic_DNA"/>
</dbReference>
<keyword evidence="2" id="KW-1185">Reference proteome</keyword>
<sequence length="31" mass="3549">MSCFSFSLAIIQRGRMSHSQNCFPFLLLRTG</sequence>
<organism evidence="1 2">
    <name type="scientific">Lonchura striata</name>
    <name type="common">white-rumped munia</name>
    <dbReference type="NCBI Taxonomy" id="40157"/>
    <lineage>
        <taxon>Eukaryota</taxon>
        <taxon>Metazoa</taxon>
        <taxon>Chordata</taxon>
        <taxon>Craniata</taxon>
        <taxon>Vertebrata</taxon>
        <taxon>Euteleostomi</taxon>
        <taxon>Archelosauria</taxon>
        <taxon>Archosauria</taxon>
        <taxon>Dinosauria</taxon>
        <taxon>Saurischia</taxon>
        <taxon>Theropoda</taxon>
        <taxon>Coelurosauria</taxon>
        <taxon>Aves</taxon>
        <taxon>Neognathae</taxon>
        <taxon>Neoaves</taxon>
        <taxon>Telluraves</taxon>
        <taxon>Australaves</taxon>
        <taxon>Passeriformes</taxon>
        <taxon>Passeroidea</taxon>
        <taxon>Estrildidae</taxon>
        <taxon>Estrildinae</taxon>
        <taxon>Lonchura</taxon>
    </lineage>
</organism>
<accession>A0A218V886</accession>
<evidence type="ECO:0000313" key="2">
    <source>
        <dbReference type="Proteomes" id="UP000197619"/>
    </source>
</evidence>